<sequence length="124" mass="13595">MQPVSAVLFVMDLRRVATFYEQALGMTCMRRDEDHAQFDCEGFSFIVHQIPKAMLRGATSGATERRTQAALRLDFPVPSIEASRRIARALGGDVDASPPPWADANAGLFLGNDPEGNVFLLKQA</sequence>
<dbReference type="AlphaFoldDB" id="A0A841HMM3"/>
<keyword evidence="2" id="KW-0456">Lyase</keyword>
<dbReference type="Pfam" id="PF18029">
    <property type="entry name" value="Glyoxalase_6"/>
    <property type="match status" value="1"/>
</dbReference>
<accession>A0A841HMM3</accession>
<dbReference type="RefSeq" id="WP_184331330.1">
    <property type="nucleotide sequence ID" value="NZ_JACHHZ010000002.1"/>
</dbReference>
<evidence type="ECO:0000313" key="2">
    <source>
        <dbReference type="EMBL" id="MBB6093205.1"/>
    </source>
</evidence>
<dbReference type="Gene3D" id="3.10.180.10">
    <property type="entry name" value="2,3-Dihydroxybiphenyl 1,2-Dioxygenase, domain 1"/>
    <property type="match status" value="1"/>
</dbReference>
<gene>
    <name evidence="2" type="ORF">HNQ60_002083</name>
</gene>
<dbReference type="Proteomes" id="UP000588068">
    <property type="component" value="Unassembled WGS sequence"/>
</dbReference>
<comment type="caution">
    <text evidence="2">The sequence shown here is derived from an EMBL/GenBank/DDBJ whole genome shotgun (WGS) entry which is preliminary data.</text>
</comment>
<dbReference type="SUPFAM" id="SSF54593">
    <property type="entry name" value="Glyoxalase/Bleomycin resistance protein/Dihydroxybiphenyl dioxygenase"/>
    <property type="match status" value="1"/>
</dbReference>
<organism evidence="2 3">
    <name type="scientific">Povalibacter uvarum</name>
    <dbReference type="NCBI Taxonomy" id="732238"/>
    <lineage>
        <taxon>Bacteria</taxon>
        <taxon>Pseudomonadati</taxon>
        <taxon>Pseudomonadota</taxon>
        <taxon>Gammaproteobacteria</taxon>
        <taxon>Steroidobacterales</taxon>
        <taxon>Steroidobacteraceae</taxon>
        <taxon>Povalibacter</taxon>
    </lineage>
</organism>
<dbReference type="PROSITE" id="PS51819">
    <property type="entry name" value="VOC"/>
    <property type="match status" value="1"/>
</dbReference>
<proteinExistence type="predicted"/>
<dbReference type="GO" id="GO:0016829">
    <property type="term" value="F:lyase activity"/>
    <property type="evidence" value="ECO:0007669"/>
    <property type="project" value="UniProtKB-KW"/>
</dbReference>
<keyword evidence="3" id="KW-1185">Reference proteome</keyword>
<name>A0A841HMM3_9GAMM</name>
<reference evidence="2 3" key="1">
    <citation type="submission" date="2020-08" db="EMBL/GenBank/DDBJ databases">
        <title>Genomic Encyclopedia of Type Strains, Phase IV (KMG-IV): sequencing the most valuable type-strain genomes for metagenomic binning, comparative biology and taxonomic classification.</title>
        <authorList>
            <person name="Goeker M."/>
        </authorList>
    </citation>
    <scope>NUCLEOTIDE SEQUENCE [LARGE SCALE GENOMIC DNA]</scope>
    <source>
        <strain evidence="2 3">DSM 26723</strain>
    </source>
</reference>
<evidence type="ECO:0000259" key="1">
    <source>
        <dbReference type="PROSITE" id="PS51819"/>
    </source>
</evidence>
<dbReference type="InterPro" id="IPR037523">
    <property type="entry name" value="VOC_core"/>
</dbReference>
<feature type="domain" description="VOC" evidence="1">
    <location>
        <begin position="2"/>
        <end position="124"/>
    </location>
</feature>
<protein>
    <submittedName>
        <fullName evidence="2">Putative enzyme related to lactoylglutathione lyase</fullName>
    </submittedName>
</protein>
<dbReference type="InterPro" id="IPR029068">
    <property type="entry name" value="Glyas_Bleomycin-R_OHBP_Dase"/>
</dbReference>
<dbReference type="InterPro" id="IPR041581">
    <property type="entry name" value="Glyoxalase_6"/>
</dbReference>
<evidence type="ECO:0000313" key="3">
    <source>
        <dbReference type="Proteomes" id="UP000588068"/>
    </source>
</evidence>
<dbReference type="EMBL" id="JACHHZ010000002">
    <property type="protein sequence ID" value="MBB6093205.1"/>
    <property type="molecule type" value="Genomic_DNA"/>
</dbReference>